<evidence type="ECO:0000256" key="3">
    <source>
        <dbReference type="ARBA" id="ARBA00022475"/>
    </source>
</evidence>
<feature type="transmembrane region" description="Helical" evidence="7">
    <location>
        <begin position="139"/>
        <end position="161"/>
    </location>
</feature>
<feature type="transmembrane region" description="Helical" evidence="7">
    <location>
        <begin position="54"/>
        <end position="77"/>
    </location>
</feature>
<dbReference type="InterPro" id="IPR032816">
    <property type="entry name" value="VTT_dom"/>
</dbReference>
<gene>
    <name evidence="9" type="ORF">GCM10011333_10630</name>
</gene>
<dbReference type="PANTHER" id="PTHR42709:SF6">
    <property type="entry name" value="UNDECAPRENYL PHOSPHATE TRANSPORTER A"/>
    <property type="match status" value="1"/>
</dbReference>
<keyword evidence="3" id="KW-1003">Cell membrane</keyword>
<organism evidence="9 10">
    <name type="scientific">Sediminivirga luteola</name>
    <dbReference type="NCBI Taxonomy" id="1774748"/>
    <lineage>
        <taxon>Bacteria</taxon>
        <taxon>Bacillati</taxon>
        <taxon>Actinomycetota</taxon>
        <taxon>Actinomycetes</taxon>
        <taxon>Micrococcales</taxon>
        <taxon>Brevibacteriaceae</taxon>
        <taxon>Sediminivirga</taxon>
    </lineage>
</organism>
<dbReference type="PANTHER" id="PTHR42709">
    <property type="entry name" value="ALKALINE PHOSPHATASE LIKE PROTEIN"/>
    <property type="match status" value="1"/>
</dbReference>
<evidence type="ECO:0000259" key="8">
    <source>
        <dbReference type="Pfam" id="PF09335"/>
    </source>
</evidence>
<dbReference type="RefSeq" id="WP_188549900.1">
    <property type="nucleotide sequence ID" value="NZ_BMFY01000004.1"/>
</dbReference>
<accession>A0A8J2XJW6</accession>
<evidence type="ECO:0000313" key="10">
    <source>
        <dbReference type="Proteomes" id="UP000616114"/>
    </source>
</evidence>
<dbReference type="GO" id="GO:0005886">
    <property type="term" value="C:plasma membrane"/>
    <property type="evidence" value="ECO:0007669"/>
    <property type="project" value="UniProtKB-SubCell"/>
</dbReference>
<evidence type="ECO:0000256" key="5">
    <source>
        <dbReference type="ARBA" id="ARBA00022989"/>
    </source>
</evidence>
<comment type="caution">
    <text evidence="9">The sequence shown here is derived from an EMBL/GenBank/DDBJ whole genome shotgun (WGS) entry which is preliminary data.</text>
</comment>
<dbReference type="AlphaFoldDB" id="A0A8J2XJW6"/>
<evidence type="ECO:0000313" key="9">
    <source>
        <dbReference type="EMBL" id="GGA09777.1"/>
    </source>
</evidence>
<dbReference type="Proteomes" id="UP000616114">
    <property type="component" value="Unassembled WGS sequence"/>
</dbReference>
<comment type="subcellular location">
    <subcellularLocation>
        <location evidence="1">Cell membrane</location>
        <topology evidence="1">Multi-pass membrane protein</topology>
    </subcellularLocation>
</comment>
<evidence type="ECO:0000256" key="2">
    <source>
        <dbReference type="ARBA" id="ARBA00010792"/>
    </source>
</evidence>
<dbReference type="EMBL" id="BMFY01000004">
    <property type="protein sequence ID" value="GGA09777.1"/>
    <property type="molecule type" value="Genomic_DNA"/>
</dbReference>
<proteinExistence type="inferred from homology"/>
<evidence type="ECO:0000256" key="6">
    <source>
        <dbReference type="ARBA" id="ARBA00023136"/>
    </source>
</evidence>
<name>A0A8J2XJW6_9MICO</name>
<feature type="transmembrane region" description="Helical" evidence="7">
    <location>
        <begin position="167"/>
        <end position="188"/>
    </location>
</feature>
<evidence type="ECO:0000256" key="1">
    <source>
        <dbReference type="ARBA" id="ARBA00004651"/>
    </source>
</evidence>
<feature type="domain" description="VTT" evidence="8">
    <location>
        <begin position="34"/>
        <end position="159"/>
    </location>
</feature>
<sequence>MQQVTEFALDLAGTPWAALIVFASVLLSGFVPPLPSTSLVVALAAVTAEERWQGLSWLALAMALGSLLGDLALYRVAARTDLSQWRLLRGSRRQRALQASARYLDRAAPMALIGARFIPLARGASCLVAGSGAVEPRRFLVFSAGAAVVWALYCVAIGWASAAWFQLPLLVTVGLAIAASLVFGRVIGMVAERLLAGRGNDETGQQE</sequence>
<dbReference type="InterPro" id="IPR051311">
    <property type="entry name" value="DedA_domain"/>
</dbReference>
<comment type="similarity">
    <text evidence="2">Belongs to the DedA family.</text>
</comment>
<keyword evidence="10" id="KW-1185">Reference proteome</keyword>
<protein>
    <submittedName>
        <fullName evidence="9">Membrane protein</fullName>
    </submittedName>
</protein>
<keyword evidence="6 7" id="KW-0472">Membrane</keyword>
<dbReference type="Pfam" id="PF09335">
    <property type="entry name" value="VTT_dom"/>
    <property type="match status" value="1"/>
</dbReference>
<evidence type="ECO:0000256" key="7">
    <source>
        <dbReference type="SAM" id="Phobius"/>
    </source>
</evidence>
<feature type="transmembrane region" description="Helical" evidence="7">
    <location>
        <begin position="12"/>
        <end position="34"/>
    </location>
</feature>
<reference evidence="9" key="1">
    <citation type="journal article" date="2014" name="Int. J. Syst. Evol. Microbiol.">
        <title>Complete genome sequence of Corynebacterium casei LMG S-19264T (=DSM 44701T), isolated from a smear-ripened cheese.</title>
        <authorList>
            <consortium name="US DOE Joint Genome Institute (JGI-PGF)"/>
            <person name="Walter F."/>
            <person name="Albersmeier A."/>
            <person name="Kalinowski J."/>
            <person name="Ruckert C."/>
        </authorList>
    </citation>
    <scope>NUCLEOTIDE SEQUENCE</scope>
    <source>
        <strain evidence="9">CGMCC 1.12785</strain>
    </source>
</reference>
<evidence type="ECO:0000256" key="4">
    <source>
        <dbReference type="ARBA" id="ARBA00022692"/>
    </source>
</evidence>
<reference evidence="9" key="2">
    <citation type="submission" date="2020-09" db="EMBL/GenBank/DDBJ databases">
        <authorList>
            <person name="Sun Q."/>
            <person name="Zhou Y."/>
        </authorList>
    </citation>
    <scope>NUCLEOTIDE SEQUENCE</scope>
    <source>
        <strain evidence="9">CGMCC 1.12785</strain>
    </source>
</reference>
<keyword evidence="5 7" id="KW-1133">Transmembrane helix</keyword>
<keyword evidence="4 7" id="KW-0812">Transmembrane</keyword>